<reference evidence="4" key="1">
    <citation type="submission" date="2019-07" db="EMBL/GenBank/DDBJ databases">
        <title>Bacillus alkalisoli sp. nov. isolated from saline soil.</title>
        <authorList>
            <person name="Sun J.-Q."/>
            <person name="Xu L."/>
        </authorList>
    </citation>
    <scope>NUCLEOTIDE SEQUENCE [LARGE SCALE GENOMIC DNA]</scope>
    <source>
        <strain evidence="4">M4U3P1</strain>
    </source>
</reference>
<dbReference type="GO" id="GO:0000049">
    <property type="term" value="F:tRNA binding"/>
    <property type="evidence" value="ECO:0007669"/>
    <property type="project" value="UniProtKB-UniRule"/>
</dbReference>
<dbReference type="GO" id="GO:0005737">
    <property type="term" value="C:cytoplasm"/>
    <property type="evidence" value="ECO:0007669"/>
    <property type="project" value="UniProtKB-SubCell"/>
</dbReference>
<organism evidence="3 4">
    <name type="scientific">Paenalkalicoccus suaedae</name>
    <dbReference type="NCBI Taxonomy" id="2592382"/>
    <lineage>
        <taxon>Bacteria</taxon>
        <taxon>Bacillati</taxon>
        <taxon>Bacillota</taxon>
        <taxon>Bacilli</taxon>
        <taxon>Bacillales</taxon>
        <taxon>Bacillaceae</taxon>
        <taxon>Paenalkalicoccus</taxon>
    </lineage>
</organism>
<evidence type="ECO:0000313" key="3">
    <source>
        <dbReference type="EMBL" id="QKS70784.1"/>
    </source>
</evidence>
<evidence type="ECO:0000313" key="4">
    <source>
        <dbReference type="Proteomes" id="UP000318138"/>
    </source>
</evidence>
<dbReference type="EMBL" id="CP041372">
    <property type="protein sequence ID" value="QKS70784.1"/>
    <property type="molecule type" value="Genomic_DNA"/>
</dbReference>
<dbReference type="EC" id="3.1.1.96" evidence="2"/>
<name>A0A859FDX7_9BACI</name>
<keyword evidence="2" id="KW-0694">RNA-binding</keyword>
<dbReference type="FunFam" id="3.50.80.10:FF:000001">
    <property type="entry name" value="D-aminoacyl-tRNA deacylase"/>
    <property type="match status" value="1"/>
</dbReference>
<keyword evidence="2" id="KW-0963">Cytoplasm</keyword>
<comment type="similarity">
    <text evidence="1 2">Belongs to the DTD family.</text>
</comment>
<dbReference type="AlphaFoldDB" id="A0A859FDX7"/>
<protein>
    <recommendedName>
        <fullName evidence="2">D-aminoacyl-tRNA deacylase</fullName>
        <shortName evidence="2">DTD</shortName>
        <ecNumber evidence="2">3.1.1.96</ecNumber>
    </recommendedName>
    <alternativeName>
        <fullName evidence="2">Gly-tRNA(Ala) deacylase</fullName>
        <ecNumber evidence="2">3.1.1.-</ecNumber>
    </alternativeName>
</protein>
<comment type="catalytic activity">
    <reaction evidence="2">
        <text>glycyl-tRNA(Ala) + H2O = tRNA(Ala) + glycine + H(+)</text>
        <dbReference type="Rhea" id="RHEA:53744"/>
        <dbReference type="Rhea" id="RHEA-COMP:9657"/>
        <dbReference type="Rhea" id="RHEA-COMP:13640"/>
        <dbReference type="ChEBI" id="CHEBI:15377"/>
        <dbReference type="ChEBI" id="CHEBI:15378"/>
        <dbReference type="ChEBI" id="CHEBI:57305"/>
        <dbReference type="ChEBI" id="CHEBI:78442"/>
        <dbReference type="ChEBI" id="CHEBI:78522"/>
    </reaction>
</comment>
<dbReference type="GO" id="GO:0043908">
    <property type="term" value="F:Ser(Gly)-tRNA(Ala) hydrolase activity"/>
    <property type="evidence" value="ECO:0007669"/>
    <property type="project" value="UniProtKB-UniRule"/>
</dbReference>
<feature type="short sequence motif" description="Gly-cisPro motif, important for rejection of L-amino acids" evidence="2">
    <location>
        <begin position="138"/>
        <end position="139"/>
    </location>
</feature>
<dbReference type="SUPFAM" id="SSF69500">
    <property type="entry name" value="DTD-like"/>
    <property type="match status" value="1"/>
</dbReference>
<sequence>MKVVVQRSKEASVVVNGDVVGSIDHGLMLLVGITHSDTEEDIRYVANKVAGLRIFEDEDDKLNLSVKDTGGSILSISQFTLYGDTRKGRRPNFMEAAKPDVARDLYEKFNDYLQREHNLNVATGTFGAHMDVSFTNDGPVTLIIES</sequence>
<dbReference type="Proteomes" id="UP000318138">
    <property type="component" value="Chromosome"/>
</dbReference>
<keyword evidence="2 3" id="KW-0378">Hydrolase</keyword>
<comment type="function">
    <text evidence="2">An aminoacyl-tRNA editing enzyme that deacylates mischarged D-aminoacyl-tRNAs. Also deacylates mischarged glycyl-tRNA(Ala), protecting cells against glycine mischarging by AlaRS. Acts via tRNA-based rather than protein-based catalysis; rejects L-amino acids rather than detecting D-amino acids in the active site. By recycling D-aminoacyl-tRNA to D-amino acids and free tRNA molecules, this enzyme counteracts the toxicity associated with the formation of D-aminoacyl-tRNA entities in vivo and helps enforce protein L-homochirality.</text>
</comment>
<comment type="subcellular location">
    <subcellularLocation>
        <location evidence="2">Cytoplasm</location>
    </subcellularLocation>
</comment>
<keyword evidence="2" id="KW-0820">tRNA-binding</keyword>
<dbReference type="KEGG" id="psua:FLK61_29045"/>
<dbReference type="InterPro" id="IPR023509">
    <property type="entry name" value="DTD-like_sf"/>
</dbReference>
<comment type="domain">
    <text evidence="2">A Gly-cisPro motif from one monomer fits into the active site of the other monomer to allow specific chiral rejection of L-amino acids.</text>
</comment>
<evidence type="ECO:0000256" key="1">
    <source>
        <dbReference type="ARBA" id="ARBA00009673"/>
    </source>
</evidence>
<dbReference type="NCBIfam" id="TIGR00256">
    <property type="entry name" value="D-aminoacyl-tRNA deacylase"/>
    <property type="match status" value="1"/>
</dbReference>
<comment type="subunit">
    <text evidence="2">Homodimer.</text>
</comment>
<dbReference type="PANTHER" id="PTHR10472:SF5">
    <property type="entry name" value="D-AMINOACYL-TRNA DEACYLASE 1"/>
    <property type="match status" value="1"/>
</dbReference>
<gene>
    <name evidence="2" type="primary">dtd</name>
    <name evidence="3" type="ORF">FLK61_29045</name>
</gene>
<dbReference type="CDD" id="cd00563">
    <property type="entry name" value="Dtyr_deacylase"/>
    <property type="match status" value="1"/>
</dbReference>
<dbReference type="Gene3D" id="3.50.80.10">
    <property type="entry name" value="D-tyrosyl-tRNA(Tyr) deacylase"/>
    <property type="match status" value="1"/>
</dbReference>
<accession>A0A859FDX7</accession>
<dbReference type="GO" id="GO:0019478">
    <property type="term" value="P:D-amino acid catabolic process"/>
    <property type="evidence" value="ECO:0007669"/>
    <property type="project" value="UniProtKB-UniRule"/>
</dbReference>
<dbReference type="PANTHER" id="PTHR10472">
    <property type="entry name" value="D-TYROSYL-TRNA TYR DEACYLASE"/>
    <property type="match status" value="1"/>
</dbReference>
<keyword evidence="4" id="KW-1185">Reference proteome</keyword>
<dbReference type="EC" id="3.1.1.-" evidence="2"/>
<evidence type="ECO:0000256" key="2">
    <source>
        <dbReference type="HAMAP-Rule" id="MF_00518"/>
    </source>
</evidence>
<dbReference type="GO" id="GO:0106026">
    <property type="term" value="F:Gly-tRNA(Ala) deacylase activity"/>
    <property type="evidence" value="ECO:0007669"/>
    <property type="project" value="UniProtKB-UniRule"/>
</dbReference>
<dbReference type="Pfam" id="PF02580">
    <property type="entry name" value="Tyr_Deacylase"/>
    <property type="match status" value="1"/>
</dbReference>
<dbReference type="InterPro" id="IPR003732">
    <property type="entry name" value="Daa-tRNA_deacyls_DTD"/>
</dbReference>
<dbReference type="GO" id="GO:0051500">
    <property type="term" value="F:D-tyrosyl-tRNA(Tyr) deacylase activity"/>
    <property type="evidence" value="ECO:0007669"/>
    <property type="project" value="TreeGrafter"/>
</dbReference>
<proteinExistence type="inferred from homology"/>
<dbReference type="HAMAP" id="MF_00518">
    <property type="entry name" value="Deacylase_Dtd"/>
    <property type="match status" value="1"/>
</dbReference>
<dbReference type="RefSeq" id="WP_176008819.1">
    <property type="nucleotide sequence ID" value="NZ_CP041372.2"/>
</dbReference>
<comment type="catalytic activity">
    <reaction evidence="2">
        <text>a D-aminoacyl-tRNA + H2O = a tRNA + a D-alpha-amino acid + H(+)</text>
        <dbReference type="Rhea" id="RHEA:13953"/>
        <dbReference type="Rhea" id="RHEA-COMP:10123"/>
        <dbReference type="Rhea" id="RHEA-COMP:10124"/>
        <dbReference type="ChEBI" id="CHEBI:15377"/>
        <dbReference type="ChEBI" id="CHEBI:15378"/>
        <dbReference type="ChEBI" id="CHEBI:59871"/>
        <dbReference type="ChEBI" id="CHEBI:78442"/>
        <dbReference type="ChEBI" id="CHEBI:79333"/>
        <dbReference type="EC" id="3.1.1.96"/>
    </reaction>
</comment>